<dbReference type="AlphaFoldDB" id="A0A0W0U6J8"/>
<dbReference type="Gene3D" id="2.70.20.10">
    <property type="entry name" value="Topoisomerase I, domain 3"/>
    <property type="match status" value="1"/>
</dbReference>
<evidence type="ECO:0000256" key="1">
    <source>
        <dbReference type="ARBA" id="ARBA00000213"/>
    </source>
</evidence>
<evidence type="ECO:0000256" key="2">
    <source>
        <dbReference type="ARBA" id="ARBA00009446"/>
    </source>
</evidence>
<dbReference type="Pfam" id="PF01751">
    <property type="entry name" value="Toprim"/>
    <property type="match status" value="1"/>
</dbReference>
<dbReference type="InterPro" id="IPR023406">
    <property type="entry name" value="Topo_IA_AS"/>
</dbReference>
<dbReference type="Proteomes" id="UP000054785">
    <property type="component" value="Unassembled WGS sequence"/>
</dbReference>
<dbReference type="PANTHER" id="PTHR11390">
    <property type="entry name" value="PROKARYOTIC DNA TOPOISOMERASE"/>
    <property type="match status" value="1"/>
</dbReference>
<keyword evidence="9" id="KW-0799">Topoisomerase</keyword>
<keyword evidence="5" id="KW-0677">Repeat</keyword>
<evidence type="ECO:0000256" key="4">
    <source>
        <dbReference type="ARBA" id="ARBA00022723"/>
    </source>
</evidence>
<dbReference type="InterPro" id="IPR003601">
    <property type="entry name" value="Topo_IA_2"/>
</dbReference>
<dbReference type="SMART" id="SM00437">
    <property type="entry name" value="TOP1Ac"/>
    <property type="match status" value="1"/>
</dbReference>
<dbReference type="InterPro" id="IPR013824">
    <property type="entry name" value="Topo_IA_cen_sub1"/>
</dbReference>
<dbReference type="PRINTS" id="PR00417">
    <property type="entry name" value="PRTPISMRASEI"/>
</dbReference>
<organism evidence="18 19">
    <name type="scientific">Legionella geestiana</name>
    <dbReference type="NCBI Taxonomy" id="45065"/>
    <lineage>
        <taxon>Bacteria</taxon>
        <taxon>Pseudomonadati</taxon>
        <taxon>Pseudomonadota</taxon>
        <taxon>Gammaproteobacteria</taxon>
        <taxon>Legionellales</taxon>
        <taxon>Legionellaceae</taxon>
        <taxon>Legionella</taxon>
    </lineage>
</organism>
<evidence type="ECO:0000259" key="16">
    <source>
        <dbReference type="PROSITE" id="PS50880"/>
    </source>
</evidence>
<sequence>MRLFIAEKPSVARAIATELGISGKEEGALHCGRDKITWCFGHMLALAEPDAYTGNKRWSMDELPIIPEQWIITPKVDAKKQLRVIERLLEEATTVVNAGDADREGQLLVDEILTHFNCKKPVLRFWVAAHDAVSLQRGLANLKDNAQYQGLGRAALARSRADWLIGMNLSRAYTLKARQSGVPSLVTVGRVQTPTLKLVVERDREIAAFVAMPFYGLKATMAHQGTTFIATFKPAEDMPGLDSEGRLIDKALADRLAARIQGRTGAVVRYQKAPKSRMPPLPYTLSDITLEASSRYGLGASEVLAICQTLYEIHKLTSYPRTDCSYLPESQFADVPDILHALKAVNPDMLALIEGASPAIRSRAWDDAKVSVHFGIIPTRQEGSKAALSGPERQVYELIVRRYLAQFYPPEQYLVTDIDIAVEEAVFTLQGRTVLEPGWTVVNAPTTDAAAPSEDEQVLPVLQVGDVVGCSACIRVDAKTKPPARYTEGTLMRAMENIHRAITHPEHRKMLKDGDGIGTPATRASILSELLRREFIAHHGKHLVSTALGQGIIDALPEMVKSPVLTAVYERALQAVEQTPDALSDFLSHQVQFVRDEVARVQQSRLNVSALASLHPCPRCEKPLMQRKGAKGFWWACSGYPECRETLKDHKGKPVHLTGGKKP</sequence>
<keyword evidence="11 18" id="KW-0413">Isomerase</keyword>
<gene>
    <name evidence="18" type="primary">topA_2</name>
    <name evidence="18" type="ORF">Lgee_0507</name>
</gene>
<dbReference type="SMART" id="SM00493">
    <property type="entry name" value="TOPRIM"/>
    <property type="match status" value="1"/>
</dbReference>
<dbReference type="PROSITE" id="PS52039">
    <property type="entry name" value="TOPO_IA_2"/>
    <property type="match status" value="1"/>
</dbReference>
<dbReference type="PANTHER" id="PTHR11390:SF21">
    <property type="entry name" value="DNA TOPOISOMERASE 3-ALPHA"/>
    <property type="match status" value="1"/>
</dbReference>
<dbReference type="GO" id="GO:0006310">
    <property type="term" value="P:DNA recombination"/>
    <property type="evidence" value="ECO:0007669"/>
    <property type="project" value="TreeGrafter"/>
</dbReference>
<feature type="domain" description="Toprim" evidence="16">
    <location>
        <begin position="1"/>
        <end position="133"/>
    </location>
</feature>
<dbReference type="GO" id="GO:0006265">
    <property type="term" value="P:DNA topological change"/>
    <property type="evidence" value="ECO:0007669"/>
    <property type="project" value="InterPro"/>
</dbReference>
<accession>A0A0W0U6J8</accession>
<evidence type="ECO:0000256" key="8">
    <source>
        <dbReference type="ARBA" id="ARBA00022842"/>
    </source>
</evidence>
<evidence type="ECO:0000259" key="17">
    <source>
        <dbReference type="PROSITE" id="PS52039"/>
    </source>
</evidence>
<evidence type="ECO:0000256" key="11">
    <source>
        <dbReference type="ARBA" id="ARBA00023235"/>
    </source>
</evidence>
<evidence type="ECO:0000256" key="14">
    <source>
        <dbReference type="ARBA" id="ARBA00032235"/>
    </source>
</evidence>
<dbReference type="InterPro" id="IPR023405">
    <property type="entry name" value="Topo_IA_core_domain"/>
</dbReference>
<evidence type="ECO:0000313" key="18">
    <source>
        <dbReference type="EMBL" id="KTD03694.1"/>
    </source>
</evidence>
<evidence type="ECO:0000256" key="13">
    <source>
        <dbReference type="ARBA" id="ARBA00031985"/>
    </source>
</evidence>
<evidence type="ECO:0000256" key="12">
    <source>
        <dbReference type="ARBA" id="ARBA00030003"/>
    </source>
</evidence>
<evidence type="ECO:0000256" key="15">
    <source>
        <dbReference type="ARBA" id="ARBA00032877"/>
    </source>
</evidence>
<dbReference type="InterPro" id="IPR006171">
    <property type="entry name" value="TOPRIM_dom"/>
</dbReference>
<comment type="similarity">
    <text evidence="2">Belongs to the type IA topoisomerase family.</text>
</comment>
<dbReference type="SUPFAM" id="SSF56712">
    <property type="entry name" value="Prokaryotic type I DNA topoisomerase"/>
    <property type="match status" value="1"/>
</dbReference>
<dbReference type="EC" id="5.6.2.1" evidence="3"/>
<keyword evidence="4" id="KW-0479">Metal-binding</keyword>
<dbReference type="NCBIfam" id="NF005829">
    <property type="entry name" value="PRK07726.1"/>
    <property type="match status" value="1"/>
</dbReference>
<feature type="domain" description="Topo IA-type catalytic" evidence="17">
    <location>
        <begin position="148"/>
        <end position="599"/>
    </location>
</feature>
<dbReference type="EMBL" id="LNYC01000010">
    <property type="protein sequence ID" value="KTD03694.1"/>
    <property type="molecule type" value="Genomic_DNA"/>
</dbReference>
<keyword evidence="10" id="KW-0238">DNA-binding</keyword>
<dbReference type="PATRIC" id="fig|45065.4.peg.543"/>
<dbReference type="NCBIfam" id="TIGR01056">
    <property type="entry name" value="topB"/>
    <property type="match status" value="1"/>
</dbReference>
<dbReference type="Gene3D" id="3.40.50.140">
    <property type="match status" value="1"/>
</dbReference>
<dbReference type="SMART" id="SM00436">
    <property type="entry name" value="TOP1Bc"/>
    <property type="match status" value="1"/>
</dbReference>
<dbReference type="InterPro" id="IPR013826">
    <property type="entry name" value="Topo_IA_cen_sub3"/>
</dbReference>
<dbReference type="STRING" id="45065.Lgee_0507"/>
<dbReference type="InterPro" id="IPR034144">
    <property type="entry name" value="TOPRIM_TopoIII"/>
</dbReference>
<dbReference type="InterPro" id="IPR003602">
    <property type="entry name" value="Topo_IA_DNA-bd_dom"/>
</dbReference>
<dbReference type="GO" id="GO:0003917">
    <property type="term" value="F:DNA topoisomerase type I (single strand cut, ATP-independent) activity"/>
    <property type="evidence" value="ECO:0007669"/>
    <property type="project" value="UniProtKB-EC"/>
</dbReference>
<evidence type="ECO:0000256" key="9">
    <source>
        <dbReference type="ARBA" id="ARBA00023029"/>
    </source>
</evidence>
<dbReference type="PROSITE" id="PS50880">
    <property type="entry name" value="TOPRIM"/>
    <property type="match status" value="1"/>
</dbReference>
<evidence type="ECO:0000313" key="19">
    <source>
        <dbReference type="Proteomes" id="UP000054785"/>
    </source>
</evidence>
<dbReference type="GO" id="GO:0008270">
    <property type="term" value="F:zinc ion binding"/>
    <property type="evidence" value="ECO:0007669"/>
    <property type="project" value="UniProtKB-KW"/>
</dbReference>
<dbReference type="RefSeq" id="WP_028386518.1">
    <property type="nucleotide sequence ID" value="NZ_CAAAHN010000018.1"/>
</dbReference>
<dbReference type="InterPro" id="IPR000380">
    <property type="entry name" value="Topo_IA"/>
</dbReference>
<dbReference type="InterPro" id="IPR013497">
    <property type="entry name" value="Topo_IA_cen"/>
</dbReference>
<dbReference type="OrthoDB" id="9803554at2"/>
<evidence type="ECO:0000256" key="6">
    <source>
        <dbReference type="ARBA" id="ARBA00022771"/>
    </source>
</evidence>
<comment type="catalytic activity">
    <reaction evidence="1">
        <text>ATP-independent breakage of single-stranded DNA, followed by passage and rejoining.</text>
        <dbReference type="EC" id="5.6.2.1"/>
    </reaction>
</comment>
<proteinExistence type="inferred from homology"/>
<keyword evidence="6" id="KW-0863">Zinc-finger</keyword>
<dbReference type="Gene3D" id="3.30.65.10">
    <property type="entry name" value="Bacterial Topoisomerase I, domain 1"/>
    <property type="match status" value="1"/>
</dbReference>
<reference evidence="18 19" key="1">
    <citation type="submission" date="2015-11" db="EMBL/GenBank/DDBJ databases">
        <title>Genomic analysis of 38 Legionella species identifies large and diverse effector repertoires.</title>
        <authorList>
            <person name="Burstein D."/>
            <person name="Amaro F."/>
            <person name="Zusman T."/>
            <person name="Lifshitz Z."/>
            <person name="Cohen O."/>
            <person name="Gilbert J.A."/>
            <person name="Pupko T."/>
            <person name="Shuman H.A."/>
            <person name="Segal G."/>
        </authorList>
    </citation>
    <scope>NUCLEOTIDE SEQUENCE [LARGE SCALE GENOMIC DNA]</scope>
    <source>
        <strain evidence="18 19">ATCC 49504</strain>
    </source>
</reference>
<evidence type="ECO:0000256" key="3">
    <source>
        <dbReference type="ARBA" id="ARBA00012891"/>
    </source>
</evidence>
<dbReference type="GO" id="GO:0043597">
    <property type="term" value="C:cytoplasmic replication fork"/>
    <property type="evidence" value="ECO:0007669"/>
    <property type="project" value="TreeGrafter"/>
</dbReference>
<dbReference type="FunFam" id="1.10.290.10:FF:000004">
    <property type="entry name" value="DNA topoisomerase 3"/>
    <property type="match status" value="1"/>
</dbReference>
<name>A0A0W0U6J8_9GAMM</name>
<dbReference type="InterPro" id="IPR005738">
    <property type="entry name" value="TopoIII"/>
</dbReference>
<comment type="caution">
    <text evidence="18">The sequence shown here is derived from an EMBL/GenBank/DDBJ whole genome shotgun (WGS) entry which is preliminary data.</text>
</comment>
<dbReference type="CDD" id="cd03362">
    <property type="entry name" value="TOPRIM_TopoIA_TopoIII"/>
    <property type="match status" value="1"/>
</dbReference>
<evidence type="ECO:0000256" key="5">
    <source>
        <dbReference type="ARBA" id="ARBA00022737"/>
    </source>
</evidence>
<dbReference type="CDD" id="cd00186">
    <property type="entry name" value="TOP1Ac"/>
    <property type="match status" value="1"/>
</dbReference>
<dbReference type="GO" id="GO:0006281">
    <property type="term" value="P:DNA repair"/>
    <property type="evidence" value="ECO:0007669"/>
    <property type="project" value="TreeGrafter"/>
</dbReference>
<dbReference type="InterPro" id="IPR013825">
    <property type="entry name" value="Topo_IA_cen_sub2"/>
</dbReference>
<keyword evidence="19" id="KW-1185">Reference proteome</keyword>
<evidence type="ECO:0000256" key="10">
    <source>
        <dbReference type="ARBA" id="ARBA00023125"/>
    </source>
</evidence>
<keyword evidence="8" id="KW-0460">Magnesium</keyword>
<dbReference type="Pfam" id="PF01396">
    <property type="entry name" value="Zn_ribbon_Top1"/>
    <property type="match status" value="1"/>
</dbReference>
<evidence type="ECO:0000256" key="7">
    <source>
        <dbReference type="ARBA" id="ARBA00022833"/>
    </source>
</evidence>
<dbReference type="InterPro" id="IPR013498">
    <property type="entry name" value="Topo_IA_Znf"/>
</dbReference>
<dbReference type="Gene3D" id="1.10.460.10">
    <property type="entry name" value="Topoisomerase I, domain 2"/>
    <property type="match status" value="1"/>
</dbReference>
<dbReference type="Pfam" id="PF01131">
    <property type="entry name" value="Topoisom_bac"/>
    <property type="match status" value="1"/>
</dbReference>
<dbReference type="SUPFAM" id="SSF57783">
    <property type="entry name" value="Zinc beta-ribbon"/>
    <property type="match status" value="1"/>
</dbReference>
<dbReference type="Gene3D" id="1.10.290.10">
    <property type="entry name" value="Topoisomerase I, domain 4"/>
    <property type="match status" value="1"/>
</dbReference>
<protein>
    <recommendedName>
        <fullName evidence="3">DNA topoisomerase</fullName>
        <ecNumber evidence="3">5.6.2.1</ecNumber>
    </recommendedName>
    <alternativeName>
        <fullName evidence="15">Omega-protein</fullName>
    </alternativeName>
    <alternativeName>
        <fullName evidence="14">Relaxing enzyme</fullName>
    </alternativeName>
    <alternativeName>
        <fullName evidence="12">Swivelase</fullName>
    </alternativeName>
    <alternativeName>
        <fullName evidence="13">Untwisting enzyme</fullName>
    </alternativeName>
</protein>
<keyword evidence="7" id="KW-0862">Zinc</keyword>
<dbReference type="PROSITE" id="PS00396">
    <property type="entry name" value="TOPO_IA_1"/>
    <property type="match status" value="1"/>
</dbReference>
<dbReference type="GO" id="GO:0003677">
    <property type="term" value="F:DNA binding"/>
    <property type="evidence" value="ECO:0007669"/>
    <property type="project" value="UniProtKB-KW"/>
</dbReference>